<dbReference type="EMBL" id="QGKL01000011">
    <property type="protein sequence ID" value="PWQ98511.1"/>
    <property type="molecule type" value="Genomic_DNA"/>
</dbReference>
<evidence type="ECO:0000313" key="9">
    <source>
        <dbReference type="EMBL" id="PWQ98511.1"/>
    </source>
</evidence>
<dbReference type="PANTHER" id="PTHR30176">
    <property type="entry name" value="FERREDOXIN-TYPE PROTEIN NAPH"/>
    <property type="match status" value="1"/>
</dbReference>
<keyword evidence="7" id="KW-0472">Membrane</keyword>
<feature type="transmembrane region" description="Helical" evidence="7">
    <location>
        <begin position="182"/>
        <end position="203"/>
    </location>
</feature>
<dbReference type="Gene3D" id="2.60.40.10">
    <property type="entry name" value="Immunoglobulins"/>
    <property type="match status" value="1"/>
</dbReference>
<keyword evidence="5" id="KW-0408">Iron</keyword>
<keyword evidence="7" id="KW-0812">Transmembrane</keyword>
<dbReference type="PROSITE" id="PS51379">
    <property type="entry name" value="4FE4S_FER_2"/>
    <property type="match status" value="1"/>
</dbReference>
<dbReference type="OrthoDB" id="9811700at2"/>
<dbReference type="GO" id="GO:0005886">
    <property type="term" value="C:plasma membrane"/>
    <property type="evidence" value="ECO:0007669"/>
    <property type="project" value="TreeGrafter"/>
</dbReference>
<dbReference type="PROSITE" id="PS00198">
    <property type="entry name" value="4FE4S_FER_1"/>
    <property type="match status" value="1"/>
</dbReference>
<evidence type="ECO:0000256" key="4">
    <source>
        <dbReference type="ARBA" id="ARBA00022982"/>
    </source>
</evidence>
<dbReference type="RefSeq" id="WP_109822029.1">
    <property type="nucleotide sequence ID" value="NZ_QGKL01000011.1"/>
</dbReference>
<keyword evidence="1" id="KW-0813">Transport</keyword>
<dbReference type="AlphaFoldDB" id="A0A317CJZ9"/>
<protein>
    <submittedName>
        <fullName evidence="9">Cytochrome c oxidase accessory protein CcoG</fullName>
    </submittedName>
</protein>
<dbReference type="Pfam" id="PF11614">
    <property type="entry name" value="FixG_C"/>
    <property type="match status" value="1"/>
</dbReference>
<keyword evidence="6" id="KW-0411">Iron-sulfur</keyword>
<gene>
    <name evidence="9" type="primary">ccoG</name>
    <name evidence="9" type="ORF">DKT75_03405</name>
</gene>
<keyword evidence="2" id="KW-0004">4Fe-4S</keyword>
<dbReference type="InterPro" id="IPR009051">
    <property type="entry name" value="Helical_ferredxn"/>
</dbReference>
<dbReference type="Proteomes" id="UP000245506">
    <property type="component" value="Unassembled WGS sequence"/>
</dbReference>
<evidence type="ECO:0000256" key="2">
    <source>
        <dbReference type="ARBA" id="ARBA00022485"/>
    </source>
</evidence>
<accession>A0A317CJZ9</accession>
<feature type="transmembrane region" description="Helical" evidence="7">
    <location>
        <begin position="27"/>
        <end position="45"/>
    </location>
</feature>
<evidence type="ECO:0000256" key="7">
    <source>
        <dbReference type="SAM" id="Phobius"/>
    </source>
</evidence>
<dbReference type="GO" id="GO:0051539">
    <property type="term" value="F:4 iron, 4 sulfur cluster binding"/>
    <property type="evidence" value="ECO:0007669"/>
    <property type="project" value="UniProtKB-KW"/>
</dbReference>
<evidence type="ECO:0000256" key="3">
    <source>
        <dbReference type="ARBA" id="ARBA00022723"/>
    </source>
</evidence>
<keyword evidence="10" id="KW-1185">Reference proteome</keyword>
<dbReference type="InterPro" id="IPR032879">
    <property type="entry name" value="FixG_C"/>
</dbReference>
<dbReference type="InterPro" id="IPR017900">
    <property type="entry name" value="4Fe4S_Fe_S_CS"/>
</dbReference>
<reference evidence="9 10" key="1">
    <citation type="submission" date="2018-05" db="EMBL/GenBank/DDBJ databases">
        <title>Leucothrix arctica sp. nov., isolated from Arctic seawater.</title>
        <authorList>
            <person name="Choi A."/>
            <person name="Baek K."/>
        </authorList>
    </citation>
    <scope>NUCLEOTIDE SEQUENCE [LARGE SCALE GENOMIC DNA]</scope>
    <source>
        <strain evidence="9 10">IMCC9719</strain>
    </source>
</reference>
<evidence type="ECO:0000259" key="8">
    <source>
        <dbReference type="PROSITE" id="PS51379"/>
    </source>
</evidence>
<comment type="caution">
    <text evidence="9">The sequence shown here is derived from an EMBL/GenBank/DDBJ whole genome shotgun (WGS) entry which is preliminary data.</text>
</comment>
<feature type="transmembrane region" description="Helical" evidence="7">
    <location>
        <begin position="147"/>
        <end position="170"/>
    </location>
</feature>
<sequence length="469" mass="52664">MNEVPLKFVEYQKIIEPRSVKGQFRNIKTIILILAFVTYFLLPWLPWSRDIGPNQAVIFDLSSHKYYLFNLVLHPQDILSLAILMVFAAAFLFFITTIAGRVFCGFFCFQTIWTDAFRLIERLIQGDRVTRLRLKKQKWNFEKVRKVGLTTALWLALAFWSGLTFTLYWSEAGQLLVDFFTGQAPLAAYMCTAILTTTTFLAAGMAKDVICMHICPYSRFQSAMFDENTAIVSYDKVRGEGENGRAKPLKTLKTQEDRTKAGVGDCIDCNYCVQVCPMGIDIRDGLQVACIHCGLCIDACDNIMDKQGWAHGLVSFSSENALAKKKTSRFGIRTIGYGLASLIAGAFLVFSVVNSAKLTVDIAHVRSPLYVVLSDGSIQNSYKFKFYNMTSKPATFDLSVEGLPNAKVDIGKLKHIELKASRGLRVSVRVRQASADVKRNANQPIRFKLTPIKGEFEEAIIHPSQFITP</sequence>
<evidence type="ECO:0000256" key="5">
    <source>
        <dbReference type="ARBA" id="ARBA00023004"/>
    </source>
</evidence>
<dbReference type="InterPro" id="IPR017896">
    <property type="entry name" value="4Fe4S_Fe-S-bd"/>
</dbReference>
<dbReference type="PANTHER" id="PTHR30176:SF3">
    <property type="entry name" value="FERREDOXIN-TYPE PROTEIN NAPH"/>
    <property type="match status" value="1"/>
</dbReference>
<dbReference type="InterPro" id="IPR051684">
    <property type="entry name" value="Electron_Trans/Redox"/>
</dbReference>
<dbReference type="Gene3D" id="1.10.1060.10">
    <property type="entry name" value="Alpha-helical ferredoxin"/>
    <property type="match status" value="1"/>
</dbReference>
<keyword evidence="4" id="KW-0249">Electron transport</keyword>
<evidence type="ECO:0000256" key="6">
    <source>
        <dbReference type="ARBA" id="ARBA00023014"/>
    </source>
</evidence>
<feature type="transmembrane region" description="Helical" evidence="7">
    <location>
        <begin position="78"/>
        <end position="109"/>
    </location>
</feature>
<name>A0A317CJZ9_9GAMM</name>
<keyword evidence="7" id="KW-1133">Transmembrane helix</keyword>
<feature type="transmembrane region" description="Helical" evidence="7">
    <location>
        <begin position="334"/>
        <end position="353"/>
    </location>
</feature>
<evidence type="ECO:0000313" key="10">
    <source>
        <dbReference type="Proteomes" id="UP000245506"/>
    </source>
</evidence>
<dbReference type="InterPro" id="IPR013783">
    <property type="entry name" value="Ig-like_fold"/>
</dbReference>
<dbReference type="Pfam" id="PF12801">
    <property type="entry name" value="Fer4_5"/>
    <property type="match status" value="1"/>
</dbReference>
<organism evidence="9 10">
    <name type="scientific">Leucothrix arctica</name>
    <dbReference type="NCBI Taxonomy" id="1481894"/>
    <lineage>
        <taxon>Bacteria</taxon>
        <taxon>Pseudomonadati</taxon>
        <taxon>Pseudomonadota</taxon>
        <taxon>Gammaproteobacteria</taxon>
        <taxon>Thiotrichales</taxon>
        <taxon>Thiotrichaceae</taxon>
        <taxon>Leucothrix</taxon>
    </lineage>
</organism>
<feature type="domain" description="4Fe-4S ferredoxin-type" evidence="8">
    <location>
        <begin position="257"/>
        <end position="285"/>
    </location>
</feature>
<dbReference type="GO" id="GO:0046872">
    <property type="term" value="F:metal ion binding"/>
    <property type="evidence" value="ECO:0007669"/>
    <property type="project" value="UniProtKB-KW"/>
</dbReference>
<keyword evidence="3" id="KW-0479">Metal-binding</keyword>
<proteinExistence type="predicted"/>
<dbReference type="SUPFAM" id="SSF54862">
    <property type="entry name" value="4Fe-4S ferredoxins"/>
    <property type="match status" value="1"/>
</dbReference>
<dbReference type="NCBIfam" id="TIGR02745">
    <property type="entry name" value="ccoG_rdxA_fixG"/>
    <property type="match status" value="1"/>
</dbReference>
<evidence type="ECO:0000256" key="1">
    <source>
        <dbReference type="ARBA" id="ARBA00022448"/>
    </source>
</evidence>
<dbReference type="Pfam" id="PF13746">
    <property type="entry name" value="Fer4_18"/>
    <property type="match status" value="1"/>
</dbReference>
<dbReference type="InterPro" id="IPR014116">
    <property type="entry name" value="Cyt_c_oxidase_cbb3_FixG"/>
</dbReference>